<gene>
    <name evidence="2" type="ORF">GXW80_29470</name>
</gene>
<sequence>MPSTLSVVVTDAIVCKLRSRLPVVSITAVMFLTALLLNGCDFFDSKLVAACETILKKRLISPPEYKRMIVSHGVV</sequence>
<dbReference type="EMBL" id="JAADZA010000064">
    <property type="protein sequence ID" value="NEV15099.1"/>
    <property type="molecule type" value="Genomic_DNA"/>
</dbReference>
<comment type="caution">
    <text evidence="2">The sequence shown here is derived from an EMBL/GenBank/DDBJ whole genome shotgun (WGS) entry which is preliminary data.</text>
</comment>
<keyword evidence="1" id="KW-0812">Transmembrane</keyword>
<dbReference type="RefSeq" id="WP_154660796.1">
    <property type="nucleotide sequence ID" value="NZ_JAADZA010000064.1"/>
</dbReference>
<keyword evidence="1" id="KW-0472">Membrane</keyword>
<feature type="transmembrane region" description="Helical" evidence="1">
    <location>
        <begin position="20"/>
        <end position="37"/>
    </location>
</feature>
<name>A0A6P1CDD2_RHITR</name>
<evidence type="ECO:0000256" key="1">
    <source>
        <dbReference type="SAM" id="Phobius"/>
    </source>
</evidence>
<dbReference type="AlphaFoldDB" id="A0A6P1CDD2"/>
<evidence type="ECO:0000313" key="3">
    <source>
        <dbReference type="Proteomes" id="UP000471190"/>
    </source>
</evidence>
<keyword evidence="1" id="KW-1133">Transmembrane helix</keyword>
<dbReference type="Proteomes" id="UP000471190">
    <property type="component" value="Unassembled WGS sequence"/>
</dbReference>
<evidence type="ECO:0000313" key="2">
    <source>
        <dbReference type="EMBL" id="NEV15099.1"/>
    </source>
</evidence>
<accession>A0A6P1CDD2</accession>
<organism evidence="2 3">
    <name type="scientific">Rhizobium tropici</name>
    <dbReference type="NCBI Taxonomy" id="398"/>
    <lineage>
        <taxon>Bacteria</taxon>
        <taxon>Pseudomonadati</taxon>
        <taxon>Pseudomonadota</taxon>
        <taxon>Alphaproteobacteria</taxon>
        <taxon>Hyphomicrobiales</taxon>
        <taxon>Rhizobiaceae</taxon>
        <taxon>Rhizobium/Agrobacterium group</taxon>
        <taxon>Rhizobium</taxon>
    </lineage>
</organism>
<proteinExistence type="predicted"/>
<protein>
    <submittedName>
        <fullName evidence="2">Uncharacterized protein</fullName>
    </submittedName>
</protein>
<reference evidence="2 3" key="1">
    <citation type="submission" date="2020-02" db="EMBL/GenBank/DDBJ databases">
        <title>Draft genome sequence of Rhizobium tropici.</title>
        <authorList>
            <person name="Khayi S."/>
            <person name="Jemo M."/>
        </authorList>
    </citation>
    <scope>NUCLEOTIDE SEQUENCE [LARGE SCALE GENOMIC DNA]</scope>
    <source>
        <strain evidence="2 3">A12</strain>
    </source>
</reference>